<keyword evidence="3 4" id="KW-0732">Signal</keyword>
<feature type="chain" id="PRO_5039192920" evidence="4">
    <location>
        <begin position="21"/>
        <end position="320"/>
    </location>
</feature>
<evidence type="ECO:0000256" key="2">
    <source>
        <dbReference type="ARBA" id="ARBA00022448"/>
    </source>
</evidence>
<name>A0A6G9YT64_9NOCA</name>
<keyword evidence="2" id="KW-0813">Transport</keyword>
<evidence type="ECO:0000256" key="4">
    <source>
        <dbReference type="SAM" id="SignalP"/>
    </source>
</evidence>
<dbReference type="PROSITE" id="PS51257">
    <property type="entry name" value="PROKAR_LIPOPROTEIN"/>
    <property type="match status" value="1"/>
</dbReference>
<evidence type="ECO:0000313" key="6">
    <source>
        <dbReference type="EMBL" id="QIS16307.1"/>
    </source>
</evidence>
<dbReference type="GO" id="GO:0005576">
    <property type="term" value="C:extracellular region"/>
    <property type="evidence" value="ECO:0007669"/>
    <property type="project" value="TreeGrafter"/>
</dbReference>
<keyword evidence="7" id="KW-1185">Reference proteome</keyword>
<dbReference type="SMART" id="SM00062">
    <property type="entry name" value="PBPb"/>
    <property type="match status" value="1"/>
</dbReference>
<accession>A0A6G9YT64</accession>
<feature type="domain" description="Solute-binding protein family 3/N-terminal" evidence="5">
    <location>
        <begin position="85"/>
        <end position="307"/>
    </location>
</feature>
<dbReference type="Pfam" id="PF00497">
    <property type="entry name" value="SBP_bac_3"/>
    <property type="match status" value="1"/>
</dbReference>
<evidence type="ECO:0000256" key="3">
    <source>
        <dbReference type="ARBA" id="ARBA00022729"/>
    </source>
</evidence>
<dbReference type="EMBL" id="CP046172">
    <property type="protein sequence ID" value="QIS16307.1"/>
    <property type="molecule type" value="Genomic_DNA"/>
</dbReference>
<dbReference type="CDD" id="cd13690">
    <property type="entry name" value="PBP2_GluB"/>
    <property type="match status" value="1"/>
</dbReference>
<dbReference type="GO" id="GO:0006865">
    <property type="term" value="P:amino acid transport"/>
    <property type="evidence" value="ECO:0007669"/>
    <property type="project" value="TreeGrafter"/>
</dbReference>
<protein>
    <submittedName>
        <fullName evidence="6">Transporter substrate-binding domain-containing protein</fullName>
    </submittedName>
</protein>
<dbReference type="Proteomes" id="UP000503540">
    <property type="component" value="Chromosome"/>
</dbReference>
<dbReference type="RefSeq" id="WP_167478409.1">
    <property type="nucleotide sequence ID" value="NZ_CP046172.1"/>
</dbReference>
<dbReference type="InterPro" id="IPR051455">
    <property type="entry name" value="Bact_solute-bind_prot3"/>
</dbReference>
<dbReference type="PANTHER" id="PTHR30085:SF6">
    <property type="entry name" value="ABC TRANSPORTER GLUTAMINE-BINDING PROTEIN GLNH"/>
    <property type="match status" value="1"/>
</dbReference>
<organism evidence="6 7">
    <name type="scientific">Nocardia arthritidis</name>
    <dbReference type="NCBI Taxonomy" id="228602"/>
    <lineage>
        <taxon>Bacteria</taxon>
        <taxon>Bacillati</taxon>
        <taxon>Actinomycetota</taxon>
        <taxon>Actinomycetes</taxon>
        <taxon>Mycobacteriales</taxon>
        <taxon>Nocardiaceae</taxon>
        <taxon>Nocardia</taxon>
    </lineage>
</organism>
<dbReference type="InterPro" id="IPR001638">
    <property type="entry name" value="Solute-binding_3/MltF_N"/>
</dbReference>
<gene>
    <name evidence="6" type="ORF">F5544_42490</name>
</gene>
<dbReference type="GO" id="GO:0030288">
    <property type="term" value="C:outer membrane-bounded periplasmic space"/>
    <property type="evidence" value="ECO:0007669"/>
    <property type="project" value="TreeGrafter"/>
</dbReference>
<dbReference type="PANTHER" id="PTHR30085">
    <property type="entry name" value="AMINO ACID ABC TRANSPORTER PERMEASE"/>
    <property type="match status" value="1"/>
</dbReference>
<dbReference type="KEGG" id="nah:F5544_42490"/>
<reference evidence="6 7" key="1">
    <citation type="journal article" date="2019" name="ACS Chem. Biol.">
        <title>Identification and Mobilization of a Cryptic Antibiotic Biosynthesis Gene Locus from a Human-Pathogenic Nocardia Isolate.</title>
        <authorList>
            <person name="Herisse M."/>
            <person name="Ishida K."/>
            <person name="Porter J.L."/>
            <person name="Howden B."/>
            <person name="Hertweck C."/>
            <person name="Stinear T.P."/>
            <person name="Pidot S.J."/>
        </authorList>
    </citation>
    <scope>NUCLEOTIDE SEQUENCE [LARGE SCALE GENOMIC DNA]</scope>
    <source>
        <strain evidence="6 7">AUSMDU00012717</strain>
    </source>
</reference>
<dbReference type="AlphaFoldDB" id="A0A6G9YT64"/>
<evidence type="ECO:0000259" key="5">
    <source>
        <dbReference type="SMART" id="SM00062"/>
    </source>
</evidence>
<sequence length="320" mass="34036">MRRSLAVISLAATVFLGGCANSESPAAPTRTGTYTEMPMPAQATTIVSSSPLPTANPDQCGNPLASLRPSTAGGPTVDAIRARGRLIVGLDTGSNLFSFRDPKSGTIMGFDADIAREIAKDLLGDASLIDFRTIGSSDREKALKSHTVDIVAKTMSITCERRKDVTFSTVYLQASQRVLVVQDSGINGIADLAGKRVCVVPRTTSMDNIRRGQPAASLLTVPSWADCLVALQQRQVDAVSTDDAILAGMAAQDPYTAVVGGPISPEPYGIGIPKGDDDLVRFVNATLERIRTSGRWQELYDEWLVGALHESSPPTPTYQD</sequence>
<feature type="signal peptide" evidence="4">
    <location>
        <begin position="1"/>
        <end position="20"/>
    </location>
</feature>
<dbReference type="SUPFAM" id="SSF53850">
    <property type="entry name" value="Periplasmic binding protein-like II"/>
    <property type="match status" value="1"/>
</dbReference>
<evidence type="ECO:0000313" key="7">
    <source>
        <dbReference type="Proteomes" id="UP000503540"/>
    </source>
</evidence>
<evidence type="ECO:0000256" key="1">
    <source>
        <dbReference type="ARBA" id="ARBA00010333"/>
    </source>
</evidence>
<dbReference type="Gene3D" id="3.40.190.10">
    <property type="entry name" value="Periplasmic binding protein-like II"/>
    <property type="match status" value="2"/>
</dbReference>
<comment type="similarity">
    <text evidence="1">Belongs to the bacterial solute-binding protein 3 family.</text>
</comment>
<proteinExistence type="inferred from homology"/>